<dbReference type="EMBL" id="OX596100">
    <property type="protein sequence ID" value="CAM9736639.1"/>
    <property type="molecule type" value="Genomic_DNA"/>
</dbReference>
<reference evidence="1" key="1">
    <citation type="submission" date="2023-05" db="EMBL/GenBank/DDBJ databases">
        <authorList>
            <consortium name="ELIXIR-Norway"/>
        </authorList>
    </citation>
    <scope>NUCLEOTIDE SEQUENCE</scope>
</reference>
<dbReference type="Proteomes" id="UP001162501">
    <property type="component" value="Chromosome 16"/>
</dbReference>
<name>A0AC59YIP4_RANTA</name>
<organism evidence="1 2">
    <name type="scientific">Rangifer tarandus platyrhynchus</name>
    <name type="common">Svalbard reindeer</name>
    <dbReference type="NCBI Taxonomy" id="3082113"/>
    <lineage>
        <taxon>Eukaryota</taxon>
        <taxon>Metazoa</taxon>
        <taxon>Chordata</taxon>
        <taxon>Craniata</taxon>
        <taxon>Vertebrata</taxon>
        <taxon>Euteleostomi</taxon>
        <taxon>Mammalia</taxon>
        <taxon>Eutheria</taxon>
        <taxon>Laurasiatheria</taxon>
        <taxon>Artiodactyla</taxon>
        <taxon>Ruminantia</taxon>
        <taxon>Pecora</taxon>
        <taxon>Cervidae</taxon>
        <taxon>Odocoileinae</taxon>
        <taxon>Rangifer</taxon>
    </lineage>
</organism>
<sequence length="98" mass="10111">MPPTAPALLGNRAGGDARAANRAKPRIKVQPRTRRSVRSEDRQTDTLGATEGRENRLAAGTLKPTPDAGGSAPESDPPGCAECGKRGSRAAIKAAPRA</sequence>
<protein>
    <submittedName>
        <fullName evidence="1">Uncharacterized protein</fullName>
    </submittedName>
</protein>
<evidence type="ECO:0000313" key="2">
    <source>
        <dbReference type="Proteomes" id="UP001162501"/>
    </source>
</evidence>
<accession>A0AC59YIP4</accession>
<reference evidence="1" key="2">
    <citation type="submission" date="2025-03" db="EMBL/GenBank/DDBJ databases">
        <authorList>
            <consortium name="ELIXIR-Norway"/>
            <consortium name="Elixir Norway"/>
        </authorList>
    </citation>
    <scope>NUCLEOTIDE SEQUENCE</scope>
</reference>
<gene>
    <name evidence="1" type="ORF">MRATA1EN22A_LOCUS6738</name>
</gene>
<proteinExistence type="predicted"/>
<evidence type="ECO:0000313" key="1">
    <source>
        <dbReference type="EMBL" id="CAM9736639.1"/>
    </source>
</evidence>